<dbReference type="NCBIfam" id="TIGR00690">
    <property type="entry name" value="rpoZ"/>
    <property type="match status" value="1"/>
</dbReference>
<keyword evidence="5 11" id="KW-0808">Transferase</keyword>
<evidence type="ECO:0000313" key="13">
    <source>
        <dbReference type="EMBL" id="MEX1664038.1"/>
    </source>
</evidence>
<keyword evidence="7 11" id="KW-0804">Transcription</keyword>
<dbReference type="Gene3D" id="3.90.940.10">
    <property type="match status" value="1"/>
</dbReference>
<keyword evidence="4 11" id="KW-0240">DNA-directed RNA polymerase</keyword>
<evidence type="ECO:0000256" key="6">
    <source>
        <dbReference type="ARBA" id="ARBA00022695"/>
    </source>
</evidence>
<gene>
    <name evidence="11 13" type="primary">rpoZ</name>
    <name evidence="13" type="ORF">AB4875_00995</name>
</gene>
<comment type="function">
    <text evidence="11">Promotes RNA polymerase assembly. Latches the N- and C-terminal regions of the beta' subunit thereby facilitating its interaction with the beta and alpha subunits.</text>
</comment>
<dbReference type="EC" id="2.7.7.6" evidence="2 11"/>
<dbReference type="InterPro" id="IPR006110">
    <property type="entry name" value="Pol_omega/Rpo6/RPB6"/>
</dbReference>
<evidence type="ECO:0000313" key="14">
    <source>
        <dbReference type="Proteomes" id="UP001557484"/>
    </source>
</evidence>
<dbReference type="GO" id="GO:0000428">
    <property type="term" value="C:DNA-directed RNA polymerase complex"/>
    <property type="evidence" value="ECO:0007669"/>
    <property type="project" value="UniProtKB-KW"/>
</dbReference>
<dbReference type="RefSeq" id="WP_368374164.1">
    <property type="nucleotide sequence ID" value="NZ_JBFRYB010000001.1"/>
</dbReference>
<dbReference type="SUPFAM" id="SSF63562">
    <property type="entry name" value="RPB6/omega subunit-like"/>
    <property type="match status" value="1"/>
</dbReference>
<comment type="similarity">
    <text evidence="1 11">Belongs to the RNA polymerase subunit omega family.</text>
</comment>
<evidence type="ECO:0000256" key="4">
    <source>
        <dbReference type="ARBA" id="ARBA00022478"/>
    </source>
</evidence>
<protein>
    <recommendedName>
        <fullName evidence="3 11">DNA-directed RNA polymerase subunit omega</fullName>
        <shortName evidence="11">RNAP omega subunit</shortName>
        <ecNumber evidence="2 11">2.7.7.6</ecNumber>
    </recommendedName>
    <alternativeName>
        <fullName evidence="9 11">RNA polymerase omega subunit</fullName>
    </alternativeName>
    <alternativeName>
        <fullName evidence="8 11">Transcriptase subunit omega</fullName>
    </alternativeName>
</protein>
<dbReference type="PANTHER" id="PTHR34476">
    <property type="entry name" value="DNA-DIRECTED RNA POLYMERASE SUBUNIT OMEGA"/>
    <property type="match status" value="1"/>
</dbReference>
<comment type="caution">
    <text evidence="13">The sequence shown here is derived from an EMBL/GenBank/DDBJ whole genome shotgun (WGS) entry which is preliminary data.</text>
</comment>
<dbReference type="Proteomes" id="UP001557484">
    <property type="component" value="Unassembled WGS sequence"/>
</dbReference>
<evidence type="ECO:0000256" key="5">
    <source>
        <dbReference type="ARBA" id="ARBA00022679"/>
    </source>
</evidence>
<dbReference type="Pfam" id="PF01192">
    <property type="entry name" value="RNA_pol_Rpb6"/>
    <property type="match status" value="1"/>
</dbReference>
<proteinExistence type="inferred from homology"/>
<evidence type="ECO:0000256" key="3">
    <source>
        <dbReference type="ARBA" id="ARBA00013725"/>
    </source>
</evidence>
<comment type="catalytic activity">
    <reaction evidence="10 11">
        <text>RNA(n) + a ribonucleoside 5'-triphosphate = RNA(n+1) + diphosphate</text>
        <dbReference type="Rhea" id="RHEA:21248"/>
        <dbReference type="Rhea" id="RHEA-COMP:14527"/>
        <dbReference type="Rhea" id="RHEA-COMP:17342"/>
        <dbReference type="ChEBI" id="CHEBI:33019"/>
        <dbReference type="ChEBI" id="CHEBI:61557"/>
        <dbReference type="ChEBI" id="CHEBI:140395"/>
        <dbReference type="EC" id="2.7.7.6"/>
    </reaction>
</comment>
<sequence length="87" mass="9336">MARITVEDCLQAVDNRFELVMVASKRAHALATGGKEARVPEEGDKPTVIALRELAEGKITREEVMAANPTAEDQELDLSAELGASSL</sequence>
<dbReference type="EMBL" id="JBFRYB010000001">
    <property type="protein sequence ID" value="MEX1664038.1"/>
    <property type="molecule type" value="Genomic_DNA"/>
</dbReference>
<dbReference type="PANTHER" id="PTHR34476:SF1">
    <property type="entry name" value="DNA-DIRECTED RNA POLYMERASE SUBUNIT OMEGA"/>
    <property type="match status" value="1"/>
</dbReference>
<dbReference type="SMART" id="SM01409">
    <property type="entry name" value="RNA_pol_Rpb6"/>
    <property type="match status" value="1"/>
</dbReference>
<feature type="region of interest" description="Disordered" evidence="12">
    <location>
        <begin position="68"/>
        <end position="87"/>
    </location>
</feature>
<organism evidence="13 14">
    <name type="scientific">Zhongshania arctica</name>
    <dbReference type="NCBI Taxonomy" id="3238302"/>
    <lineage>
        <taxon>Bacteria</taxon>
        <taxon>Pseudomonadati</taxon>
        <taxon>Pseudomonadota</taxon>
        <taxon>Gammaproteobacteria</taxon>
        <taxon>Cellvibrionales</taxon>
        <taxon>Spongiibacteraceae</taxon>
        <taxon>Zhongshania</taxon>
    </lineage>
</organism>
<evidence type="ECO:0000256" key="7">
    <source>
        <dbReference type="ARBA" id="ARBA00023163"/>
    </source>
</evidence>
<name>A0ABV3TR20_9GAMM</name>
<evidence type="ECO:0000256" key="2">
    <source>
        <dbReference type="ARBA" id="ARBA00012418"/>
    </source>
</evidence>
<dbReference type="InterPro" id="IPR003716">
    <property type="entry name" value="DNA-dir_RNA_pol_omega"/>
</dbReference>
<dbReference type="HAMAP" id="MF_00366">
    <property type="entry name" value="RNApol_bact_RpoZ"/>
    <property type="match status" value="1"/>
</dbReference>
<evidence type="ECO:0000256" key="11">
    <source>
        <dbReference type="HAMAP-Rule" id="MF_00366"/>
    </source>
</evidence>
<comment type="subunit">
    <text evidence="11">The RNAP catalytic core consists of 2 alpha, 1 beta, 1 beta' and 1 omega subunit. When a sigma factor is associated with the core the holoenzyme is formed, which can initiate transcription.</text>
</comment>
<dbReference type="GO" id="GO:0003899">
    <property type="term" value="F:DNA-directed RNA polymerase activity"/>
    <property type="evidence" value="ECO:0007669"/>
    <property type="project" value="UniProtKB-EC"/>
</dbReference>
<keyword evidence="14" id="KW-1185">Reference proteome</keyword>
<evidence type="ECO:0000256" key="1">
    <source>
        <dbReference type="ARBA" id="ARBA00006711"/>
    </source>
</evidence>
<evidence type="ECO:0000256" key="12">
    <source>
        <dbReference type="SAM" id="MobiDB-lite"/>
    </source>
</evidence>
<evidence type="ECO:0000256" key="9">
    <source>
        <dbReference type="ARBA" id="ARBA00030998"/>
    </source>
</evidence>
<evidence type="ECO:0000256" key="8">
    <source>
        <dbReference type="ARBA" id="ARBA00029924"/>
    </source>
</evidence>
<evidence type="ECO:0000256" key="10">
    <source>
        <dbReference type="ARBA" id="ARBA00048552"/>
    </source>
</evidence>
<keyword evidence="6 11" id="KW-0548">Nucleotidyltransferase</keyword>
<reference evidence="13 14" key="1">
    <citation type="journal article" date="2011" name="Int. J. Syst. Evol. Microbiol.">
        <title>Zhongshania antarctica gen. nov., sp. nov. and Zhongshania guokunii sp. nov., gammaproteobacteria respectively isolated from coastal attached (fast) ice and surface seawater of the Antarctic.</title>
        <authorList>
            <person name="Li H.J."/>
            <person name="Zhang X.Y."/>
            <person name="Chen C.X."/>
            <person name="Zhang Y.J."/>
            <person name="Gao Z.M."/>
            <person name="Yu Y."/>
            <person name="Chen X.L."/>
            <person name="Chen B."/>
            <person name="Zhang Y.Z."/>
        </authorList>
    </citation>
    <scope>NUCLEOTIDE SEQUENCE [LARGE SCALE GENOMIC DNA]</scope>
    <source>
        <strain evidence="13 14">R06B22</strain>
    </source>
</reference>
<accession>A0ABV3TR20</accession>
<dbReference type="InterPro" id="IPR036161">
    <property type="entry name" value="RPB6/omega-like_sf"/>
</dbReference>